<feature type="transmembrane region" description="Helical" evidence="1">
    <location>
        <begin position="138"/>
        <end position="159"/>
    </location>
</feature>
<evidence type="ECO:0000256" key="1">
    <source>
        <dbReference type="SAM" id="Phobius"/>
    </source>
</evidence>
<feature type="transmembrane region" description="Helical" evidence="1">
    <location>
        <begin position="217"/>
        <end position="235"/>
    </location>
</feature>
<protein>
    <submittedName>
        <fullName evidence="2">DUF2812 domain-containing protein</fullName>
    </submittedName>
</protein>
<reference evidence="2" key="1">
    <citation type="submission" date="2020-08" db="EMBL/GenBank/DDBJ databases">
        <title>Genome public.</title>
        <authorList>
            <person name="Liu C."/>
            <person name="Sun Q."/>
        </authorList>
    </citation>
    <scope>NUCLEOTIDE SEQUENCE</scope>
    <source>
        <strain evidence="2">BX7</strain>
    </source>
</reference>
<sequence>MADEKRRRKYCLPPCPAYDVEGMESWLCDMAGRGFFLARDGFFAGVAVFECGEPRPARYRLEAAQKSTSMWADDGGEPDLQAVELGEKYAWSYVARRGGFYIYRTFEPGARELNTDPLVQALALESVKKRQAGSVLSILFWLIVYPLLMLRGGLFLTMINVKTWFFLLGALLAVWMFADSLAAFLSLRRLQKKLRSGGWETADSRPKRAGRYHAKNALQLALIVLFAALLLRGWSVDVMNGDKIPLEDYAGEFPFATLRDFAGPDGVGYRMTMRGMSLNFNCVKEWSDLLAPRNFDYGEHAQITGADGSVLLDGGLYVDYHEAASPWLARRLAHEYRRIDSREKGFELIGPLDLGADYATAYYTGLHFPTVVIQDGCVVVHVLFYQSGGSSLALEQWAQLVADSIMD</sequence>
<comment type="caution">
    <text evidence="2">The sequence shown here is derived from an EMBL/GenBank/DDBJ whole genome shotgun (WGS) entry which is preliminary data.</text>
</comment>
<evidence type="ECO:0000313" key="2">
    <source>
        <dbReference type="EMBL" id="MBC8537171.1"/>
    </source>
</evidence>
<dbReference type="RefSeq" id="WP_249301534.1">
    <property type="nucleotide sequence ID" value="NZ_JACRSP010000005.1"/>
</dbReference>
<organism evidence="2 3">
    <name type="scientific">Feifania hominis</name>
    <dbReference type="NCBI Taxonomy" id="2763660"/>
    <lineage>
        <taxon>Bacteria</taxon>
        <taxon>Bacillati</taxon>
        <taxon>Bacillota</taxon>
        <taxon>Clostridia</taxon>
        <taxon>Eubacteriales</taxon>
        <taxon>Feifaniaceae</taxon>
        <taxon>Feifania</taxon>
    </lineage>
</organism>
<dbReference type="AlphaFoldDB" id="A0A926HVZ9"/>
<keyword evidence="1" id="KW-1133">Transmembrane helix</keyword>
<gene>
    <name evidence="2" type="ORF">H8695_10785</name>
</gene>
<feature type="transmembrane region" description="Helical" evidence="1">
    <location>
        <begin position="165"/>
        <end position="187"/>
    </location>
</feature>
<evidence type="ECO:0000313" key="3">
    <source>
        <dbReference type="Proteomes" id="UP000620366"/>
    </source>
</evidence>
<name>A0A926HVZ9_9FIRM</name>
<keyword evidence="3" id="KW-1185">Reference proteome</keyword>
<accession>A0A926HVZ9</accession>
<keyword evidence="1" id="KW-0472">Membrane</keyword>
<proteinExistence type="predicted"/>
<dbReference type="EMBL" id="JACRSP010000005">
    <property type="protein sequence ID" value="MBC8537171.1"/>
    <property type="molecule type" value="Genomic_DNA"/>
</dbReference>
<dbReference type="Proteomes" id="UP000620366">
    <property type="component" value="Unassembled WGS sequence"/>
</dbReference>
<keyword evidence="1" id="KW-0812">Transmembrane</keyword>